<sequence length="654" mass="71510">MATEISIEDSSRMPLLDKSSKDVQVEQILPWKKQLTLRGLFISALLGTVFSLMVHRLNLTTGVVSSLCAPAVLLAFYLIKLWNQLMSKLWLPVAPLTRQENTLIQTCIVACFSLAHSGFFFDFCLSEIDCGLVCPHLVNCSMLLGAIMYAVFVFPFISKLAGNWYPTGLGTSDLKGFGGYKTFIATSLIFGDGLYNLVKVFAILIGKRLCACATDQTCIPVKEDFVDSGKGIGCRVYLTSGPVKSVIYRWREFHISNGARGKGQDFSYRRVPFWFAASGYVILAVTSSIIIPAFFPSLSWYLGALFVHHCSCSRLLQLIYGTGLTDMGLASIYGKIGILIVGSFVGSSNGGVIAGLAACGILSSSMLPLLPTSCRTSRQAISLLHLPIVLTLGPQTVSSLPYAIIYREMAIVGVEGFTGLPKYCLSFTVGFLLLALALNLTRDLAPGKISQYIPIPTAMAIPCFVGSHFAIDMLHVWRWSLDIAVGHSFYLEGFSSLIGRSLKAYPMGFKIVDGSVALHPHWLSGAIEGWFVLDLTRRMTFETIGSLMLLVEDMIRWLPKKERANYISDLMMDVDSASASFWCLEIMGTSIKATISSWEHHGGMQRKDMAAKGGGWASKATWFWGGNDDSVMSEEEKDKIGGGRTSPARSSILP</sequence>
<dbReference type="PANTHER" id="PTHR31645">
    <property type="entry name" value="OLIGOPEPTIDE TRANSPORTER YGL114W-RELATED"/>
    <property type="match status" value="1"/>
</dbReference>
<keyword evidence="6 8" id="KW-0472">Membrane</keyword>
<comment type="subcellular location">
    <subcellularLocation>
        <location evidence="1">Membrane</location>
        <topology evidence="1">Multi-pass membrane protein</topology>
    </subcellularLocation>
</comment>
<proteinExistence type="inferred from homology"/>
<keyword evidence="5 8" id="KW-1133">Transmembrane helix</keyword>
<dbReference type="InterPro" id="IPR045035">
    <property type="entry name" value="YSL-like"/>
</dbReference>
<keyword evidence="4 8" id="KW-0812">Transmembrane</keyword>
<feature type="transmembrane region" description="Helical" evidence="8">
    <location>
        <begin position="61"/>
        <end position="82"/>
    </location>
</feature>
<dbReference type="EMBL" id="WJXA01000006">
    <property type="protein sequence ID" value="KAF7141648.1"/>
    <property type="molecule type" value="Genomic_DNA"/>
</dbReference>
<evidence type="ECO:0000256" key="3">
    <source>
        <dbReference type="ARBA" id="ARBA00022448"/>
    </source>
</evidence>
<feature type="transmembrane region" description="Helical" evidence="8">
    <location>
        <begin position="102"/>
        <end position="125"/>
    </location>
</feature>
<evidence type="ECO:0000256" key="4">
    <source>
        <dbReference type="ARBA" id="ARBA00022692"/>
    </source>
</evidence>
<evidence type="ECO:0000256" key="8">
    <source>
        <dbReference type="SAM" id="Phobius"/>
    </source>
</evidence>
<feature type="transmembrane region" description="Helical" evidence="8">
    <location>
        <begin position="383"/>
        <end position="405"/>
    </location>
</feature>
<feature type="transmembrane region" description="Helical" evidence="8">
    <location>
        <begin position="327"/>
        <end position="346"/>
    </location>
</feature>
<evidence type="ECO:0000256" key="6">
    <source>
        <dbReference type="ARBA" id="ARBA00023136"/>
    </source>
</evidence>
<feature type="transmembrane region" description="Helical" evidence="8">
    <location>
        <begin position="35"/>
        <end position="54"/>
    </location>
</feature>
<evidence type="ECO:0000256" key="5">
    <source>
        <dbReference type="ARBA" id="ARBA00022989"/>
    </source>
</evidence>
<feature type="transmembrane region" description="Helical" evidence="8">
    <location>
        <begin position="177"/>
        <end position="198"/>
    </location>
</feature>
<dbReference type="PANTHER" id="PTHR31645:SF74">
    <property type="entry name" value="TRANSPORTER, PUTATIVE-RELATED"/>
    <property type="match status" value="1"/>
</dbReference>
<dbReference type="InterPro" id="IPR004813">
    <property type="entry name" value="OPT"/>
</dbReference>
<gene>
    <name evidence="9" type="ORF">RHSIM_Rhsim06G0068000</name>
</gene>
<organism evidence="9 10">
    <name type="scientific">Rhododendron simsii</name>
    <name type="common">Sims's rhododendron</name>
    <dbReference type="NCBI Taxonomy" id="118357"/>
    <lineage>
        <taxon>Eukaryota</taxon>
        <taxon>Viridiplantae</taxon>
        <taxon>Streptophyta</taxon>
        <taxon>Embryophyta</taxon>
        <taxon>Tracheophyta</taxon>
        <taxon>Spermatophyta</taxon>
        <taxon>Magnoliopsida</taxon>
        <taxon>eudicotyledons</taxon>
        <taxon>Gunneridae</taxon>
        <taxon>Pentapetalae</taxon>
        <taxon>asterids</taxon>
        <taxon>Ericales</taxon>
        <taxon>Ericaceae</taxon>
        <taxon>Ericoideae</taxon>
        <taxon>Rhodoreae</taxon>
        <taxon>Rhododendron</taxon>
    </lineage>
</organism>
<evidence type="ECO:0000256" key="2">
    <source>
        <dbReference type="ARBA" id="ARBA00010276"/>
    </source>
</evidence>
<dbReference type="GO" id="GO:0005774">
    <property type="term" value="C:vacuolar membrane"/>
    <property type="evidence" value="ECO:0007669"/>
    <property type="project" value="TreeGrafter"/>
</dbReference>
<evidence type="ECO:0000256" key="1">
    <source>
        <dbReference type="ARBA" id="ARBA00004141"/>
    </source>
</evidence>
<name>A0A834GTJ7_RHOSS</name>
<evidence type="ECO:0000256" key="7">
    <source>
        <dbReference type="SAM" id="MobiDB-lite"/>
    </source>
</evidence>
<dbReference type="GO" id="GO:0035673">
    <property type="term" value="F:oligopeptide transmembrane transporter activity"/>
    <property type="evidence" value="ECO:0007669"/>
    <property type="project" value="InterPro"/>
</dbReference>
<feature type="transmembrane region" description="Helical" evidence="8">
    <location>
        <begin position="137"/>
        <end position="157"/>
    </location>
</feature>
<comment type="caution">
    <text evidence="9">The sequence shown here is derived from an EMBL/GenBank/DDBJ whole genome shotgun (WGS) entry which is preliminary data.</text>
</comment>
<dbReference type="OrthoDB" id="627262at2759"/>
<reference evidence="9" key="1">
    <citation type="submission" date="2019-11" db="EMBL/GenBank/DDBJ databases">
        <authorList>
            <person name="Liu Y."/>
            <person name="Hou J."/>
            <person name="Li T.-Q."/>
            <person name="Guan C.-H."/>
            <person name="Wu X."/>
            <person name="Wu H.-Z."/>
            <person name="Ling F."/>
            <person name="Zhang R."/>
            <person name="Shi X.-G."/>
            <person name="Ren J.-P."/>
            <person name="Chen E.-F."/>
            <person name="Sun J.-M."/>
        </authorList>
    </citation>
    <scope>NUCLEOTIDE SEQUENCE</scope>
    <source>
        <strain evidence="9">Adult_tree_wgs_1</strain>
        <tissue evidence="9">Leaves</tissue>
    </source>
</reference>
<comment type="similarity">
    <text evidence="2">Belongs to the YSL (TC 2.A.67.2) family.</text>
</comment>
<keyword evidence="10" id="KW-1185">Reference proteome</keyword>
<dbReference type="AlphaFoldDB" id="A0A834GTJ7"/>
<keyword evidence="3" id="KW-0813">Transport</keyword>
<dbReference type="Pfam" id="PF03169">
    <property type="entry name" value="OPT"/>
    <property type="match status" value="1"/>
</dbReference>
<feature type="transmembrane region" description="Helical" evidence="8">
    <location>
        <begin position="352"/>
        <end position="371"/>
    </location>
</feature>
<protein>
    <submittedName>
        <fullName evidence="9">Uncharacterized protein</fullName>
    </submittedName>
</protein>
<evidence type="ECO:0000313" key="10">
    <source>
        <dbReference type="Proteomes" id="UP000626092"/>
    </source>
</evidence>
<evidence type="ECO:0000313" key="9">
    <source>
        <dbReference type="EMBL" id="KAF7141648.1"/>
    </source>
</evidence>
<feature type="transmembrane region" description="Helical" evidence="8">
    <location>
        <begin position="452"/>
        <end position="471"/>
    </location>
</feature>
<feature type="transmembrane region" description="Helical" evidence="8">
    <location>
        <begin position="271"/>
        <end position="294"/>
    </location>
</feature>
<dbReference type="Proteomes" id="UP000626092">
    <property type="component" value="Unassembled WGS sequence"/>
</dbReference>
<accession>A0A834GTJ7</accession>
<feature type="region of interest" description="Disordered" evidence="7">
    <location>
        <begin position="628"/>
        <end position="654"/>
    </location>
</feature>
<feature type="transmembrane region" description="Helical" evidence="8">
    <location>
        <begin position="420"/>
        <end position="440"/>
    </location>
</feature>